<accession>A0A931MW04</accession>
<proteinExistence type="predicted"/>
<dbReference type="PANTHER" id="PTHR40045:SF1">
    <property type="entry name" value="YQCI_YCGG FAMILY PROTEIN"/>
    <property type="match status" value="1"/>
</dbReference>
<organism evidence="1 2">
    <name type="scientific">Halobacillus yeomjeoni</name>
    <dbReference type="NCBI Taxonomy" id="311194"/>
    <lineage>
        <taxon>Bacteria</taxon>
        <taxon>Bacillati</taxon>
        <taxon>Bacillota</taxon>
        <taxon>Bacilli</taxon>
        <taxon>Bacillales</taxon>
        <taxon>Bacillaceae</taxon>
        <taxon>Halobacillus</taxon>
    </lineage>
</organism>
<protein>
    <submittedName>
        <fullName evidence="1">YqcI/YcgG family protein</fullName>
    </submittedName>
</protein>
<comment type="caution">
    <text evidence="1">The sequence shown here is derived from an EMBL/GenBank/DDBJ whole genome shotgun (WGS) entry which is preliminary data.</text>
</comment>
<evidence type="ECO:0000313" key="2">
    <source>
        <dbReference type="Proteomes" id="UP000614490"/>
    </source>
</evidence>
<reference evidence="1 2" key="1">
    <citation type="journal article" date="2005" name="Int. J. Syst. Evol. Microbiol.">
        <title>Halobacillus yeomjeoni sp. nov., isolated from a marine solar saltern in Korea.</title>
        <authorList>
            <person name="Yoon J.H."/>
            <person name="Kang S.J."/>
            <person name="Lee C.H."/>
            <person name="Oh H.W."/>
            <person name="Oh T.K."/>
        </authorList>
    </citation>
    <scope>NUCLEOTIDE SEQUENCE [LARGE SCALE GENOMIC DNA]</scope>
    <source>
        <strain evidence="1 2">KCTC 3957</strain>
    </source>
</reference>
<dbReference type="AlphaFoldDB" id="A0A931MW04"/>
<name>A0A931MW04_9BACI</name>
<dbReference type="RefSeq" id="WP_197317571.1">
    <property type="nucleotide sequence ID" value="NZ_JADZSC010000002.1"/>
</dbReference>
<dbReference type="PANTHER" id="PTHR40045">
    <property type="entry name" value="YCGG FAMILY PROTEIN"/>
    <property type="match status" value="1"/>
</dbReference>
<gene>
    <name evidence="1" type="ORF">H0267_12145</name>
</gene>
<sequence length="249" mass="29737">MLLYSKSWIEKHKDDLEPWQQSAYEEFAKTMTDKENPYPCVPGIQGFIQDSLRFCFAGNPEEESSIKRLSAALKEYGTISRDTGRYASIVIFFETSKQKEYDIESFQHLFWSLLNRIHHYDGSAWPEDIPKNPHHHDWEFCFEGEPYFAFCATPAHTIRKSRYFPFFALAFQPRWVFEDINADTPFGRKLKNVIRKRLLEYDGVRPHPDLKWYGQEDNHEWKQYFLRDDETSMSRCPFSTMKNEIKNRS</sequence>
<dbReference type="Pfam" id="PF08892">
    <property type="entry name" value="YqcI_YcgG"/>
    <property type="match status" value="1"/>
</dbReference>
<keyword evidence="2" id="KW-1185">Reference proteome</keyword>
<evidence type="ECO:0000313" key="1">
    <source>
        <dbReference type="EMBL" id="MBH0230969.1"/>
    </source>
</evidence>
<dbReference type="InterPro" id="IPR014988">
    <property type="entry name" value="Uncharacterised_YqcI/YcgG"/>
</dbReference>
<dbReference type="EMBL" id="JADZSC010000002">
    <property type="protein sequence ID" value="MBH0230969.1"/>
    <property type="molecule type" value="Genomic_DNA"/>
</dbReference>
<dbReference type="Proteomes" id="UP000614490">
    <property type="component" value="Unassembled WGS sequence"/>
</dbReference>